<sequence>MWGDLVLVVLTAFVVNEACPAVPFMTEYQGVNVECAQMGQNYAAGWTIPPDAVTAGGPGLDPHISVRYAGLPAARVARERGRPVEEVRSLIRRPTDVPALGFMGDALARDLDLGG</sequence>
<keyword evidence="7" id="KW-0630">Potassium</keyword>
<keyword evidence="9" id="KW-0406">Ion transport</keyword>
<organism evidence="11 12">
    <name type="scientific">Herbidospora solisilvae</name>
    <dbReference type="NCBI Taxonomy" id="2696284"/>
    <lineage>
        <taxon>Bacteria</taxon>
        <taxon>Bacillati</taxon>
        <taxon>Actinomycetota</taxon>
        <taxon>Actinomycetes</taxon>
        <taxon>Streptosporangiales</taxon>
        <taxon>Streptosporangiaceae</taxon>
        <taxon>Herbidospora</taxon>
    </lineage>
</organism>
<dbReference type="RefSeq" id="WP_161479292.1">
    <property type="nucleotide sequence ID" value="NZ_WXEW01000002.1"/>
</dbReference>
<evidence type="ECO:0000256" key="4">
    <source>
        <dbReference type="ARBA" id="ARBA00022692"/>
    </source>
</evidence>
<evidence type="ECO:0000256" key="5">
    <source>
        <dbReference type="ARBA" id="ARBA00022741"/>
    </source>
</evidence>
<evidence type="ECO:0000256" key="6">
    <source>
        <dbReference type="ARBA" id="ARBA00022840"/>
    </source>
</evidence>
<dbReference type="PANTHER" id="PTHR30042">
    <property type="entry name" value="POTASSIUM-TRANSPORTING ATPASE C CHAIN"/>
    <property type="match status" value="1"/>
</dbReference>
<gene>
    <name evidence="11" type="ORF">GT755_09465</name>
</gene>
<evidence type="ECO:0000256" key="7">
    <source>
        <dbReference type="ARBA" id="ARBA00022958"/>
    </source>
</evidence>
<keyword evidence="10" id="KW-0472">Membrane</keyword>
<evidence type="ECO:0000256" key="3">
    <source>
        <dbReference type="ARBA" id="ARBA00022538"/>
    </source>
</evidence>
<keyword evidence="2" id="KW-1003">Cell membrane</keyword>
<keyword evidence="1" id="KW-0813">Transport</keyword>
<reference evidence="11 12" key="1">
    <citation type="submission" date="2020-01" db="EMBL/GenBank/DDBJ databases">
        <title>Herbidospora sp. NEAU-GS84 nov., a novel actinomycete isolated from soil.</title>
        <authorList>
            <person name="Han L."/>
        </authorList>
    </citation>
    <scope>NUCLEOTIDE SEQUENCE [LARGE SCALE GENOMIC DNA]</scope>
    <source>
        <strain evidence="11 12">NEAU-GS84</strain>
    </source>
</reference>
<accession>A0A7C9MW24</accession>
<keyword evidence="5" id="KW-0547">Nucleotide-binding</keyword>
<dbReference type="AlphaFoldDB" id="A0A7C9MW24"/>
<keyword evidence="4" id="KW-0812">Transmembrane</keyword>
<protein>
    <submittedName>
        <fullName evidence="11">Potassium-transporting ATPase subunit C</fullName>
    </submittedName>
</protein>
<evidence type="ECO:0000313" key="11">
    <source>
        <dbReference type="EMBL" id="NAS21911.1"/>
    </source>
</evidence>
<evidence type="ECO:0000256" key="2">
    <source>
        <dbReference type="ARBA" id="ARBA00022475"/>
    </source>
</evidence>
<keyword evidence="3" id="KW-0633">Potassium transport</keyword>
<evidence type="ECO:0000256" key="8">
    <source>
        <dbReference type="ARBA" id="ARBA00022989"/>
    </source>
</evidence>
<comment type="caution">
    <text evidence="11">The sequence shown here is derived from an EMBL/GenBank/DDBJ whole genome shotgun (WGS) entry which is preliminary data.</text>
</comment>
<evidence type="ECO:0000256" key="10">
    <source>
        <dbReference type="ARBA" id="ARBA00023136"/>
    </source>
</evidence>
<keyword evidence="12" id="KW-1185">Reference proteome</keyword>
<evidence type="ECO:0000256" key="1">
    <source>
        <dbReference type="ARBA" id="ARBA00022448"/>
    </source>
</evidence>
<dbReference type="GO" id="GO:0005524">
    <property type="term" value="F:ATP binding"/>
    <property type="evidence" value="ECO:0007669"/>
    <property type="project" value="UniProtKB-KW"/>
</dbReference>
<proteinExistence type="predicted"/>
<dbReference type="GO" id="GO:0016020">
    <property type="term" value="C:membrane"/>
    <property type="evidence" value="ECO:0007669"/>
    <property type="project" value="InterPro"/>
</dbReference>
<dbReference type="EMBL" id="WXEW01000002">
    <property type="protein sequence ID" value="NAS21911.1"/>
    <property type="molecule type" value="Genomic_DNA"/>
</dbReference>
<dbReference type="PANTHER" id="PTHR30042:SF2">
    <property type="entry name" value="POTASSIUM-TRANSPORTING ATPASE KDPC SUBUNIT"/>
    <property type="match status" value="1"/>
</dbReference>
<evidence type="ECO:0000256" key="9">
    <source>
        <dbReference type="ARBA" id="ARBA00023065"/>
    </source>
</evidence>
<dbReference type="Pfam" id="PF02669">
    <property type="entry name" value="KdpC"/>
    <property type="match status" value="1"/>
</dbReference>
<dbReference type="InterPro" id="IPR003820">
    <property type="entry name" value="KdpC"/>
</dbReference>
<keyword evidence="6" id="KW-0067">ATP-binding</keyword>
<dbReference type="GO" id="GO:0008556">
    <property type="term" value="F:P-type potassium transmembrane transporter activity"/>
    <property type="evidence" value="ECO:0007669"/>
    <property type="project" value="InterPro"/>
</dbReference>
<name>A0A7C9MW24_9ACTN</name>
<keyword evidence="8" id="KW-1133">Transmembrane helix</keyword>
<evidence type="ECO:0000313" key="12">
    <source>
        <dbReference type="Proteomes" id="UP000479526"/>
    </source>
</evidence>
<dbReference type="Proteomes" id="UP000479526">
    <property type="component" value="Unassembled WGS sequence"/>
</dbReference>